<evidence type="ECO:0000313" key="2">
    <source>
        <dbReference type="Proteomes" id="UP001162483"/>
    </source>
</evidence>
<evidence type="ECO:0000313" key="1">
    <source>
        <dbReference type="EMBL" id="CAI9567640.1"/>
    </source>
</evidence>
<accession>A0ABN9D546</accession>
<gene>
    <name evidence="1" type="ORF">SPARVUS_LOCUS6572834</name>
</gene>
<organism evidence="1 2">
    <name type="scientific">Staurois parvus</name>
    <dbReference type="NCBI Taxonomy" id="386267"/>
    <lineage>
        <taxon>Eukaryota</taxon>
        <taxon>Metazoa</taxon>
        <taxon>Chordata</taxon>
        <taxon>Craniata</taxon>
        <taxon>Vertebrata</taxon>
        <taxon>Euteleostomi</taxon>
        <taxon>Amphibia</taxon>
        <taxon>Batrachia</taxon>
        <taxon>Anura</taxon>
        <taxon>Neobatrachia</taxon>
        <taxon>Ranoidea</taxon>
        <taxon>Ranidae</taxon>
        <taxon>Staurois</taxon>
    </lineage>
</organism>
<keyword evidence="2" id="KW-1185">Reference proteome</keyword>
<dbReference type="EMBL" id="CATNWA010014113">
    <property type="protein sequence ID" value="CAI9567640.1"/>
    <property type="molecule type" value="Genomic_DNA"/>
</dbReference>
<reference evidence="1" key="1">
    <citation type="submission" date="2023-05" db="EMBL/GenBank/DDBJ databases">
        <authorList>
            <person name="Stuckert A."/>
        </authorList>
    </citation>
    <scope>NUCLEOTIDE SEQUENCE</scope>
</reference>
<comment type="caution">
    <text evidence="1">The sequence shown here is derived from an EMBL/GenBank/DDBJ whole genome shotgun (WGS) entry which is preliminary data.</text>
</comment>
<protein>
    <submittedName>
        <fullName evidence="1">Uncharacterized protein</fullName>
    </submittedName>
</protein>
<name>A0ABN9D546_9NEOB</name>
<sequence>LQYNGRQYSNHNTVQYKRDRRALILGDLQSKREGLVVQTVVTVGDGLVGRVEDSIIT</sequence>
<proteinExistence type="predicted"/>
<feature type="non-terminal residue" evidence="1">
    <location>
        <position position="1"/>
    </location>
</feature>
<dbReference type="Proteomes" id="UP001162483">
    <property type="component" value="Unassembled WGS sequence"/>
</dbReference>